<gene>
    <name evidence="1" type="ORF">NTEN_LOCUS23505</name>
</gene>
<evidence type="ECO:0000313" key="1">
    <source>
        <dbReference type="EMBL" id="CAB0019858.1"/>
    </source>
</evidence>
<organism evidence="1 2">
    <name type="scientific">Nesidiocoris tenuis</name>
    <dbReference type="NCBI Taxonomy" id="355587"/>
    <lineage>
        <taxon>Eukaryota</taxon>
        <taxon>Metazoa</taxon>
        <taxon>Ecdysozoa</taxon>
        <taxon>Arthropoda</taxon>
        <taxon>Hexapoda</taxon>
        <taxon>Insecta</taxon>
        <taxon>Pterygota</taxon>
        <taxon>Neoptera</taxon>
        <taxon>Paraneoptera</taxon>
        <taxon>Hemiptera</taxon>
        <taxon>Heteroptera</taxon>
        <taxon>Panheteroptera</taxon>
        <taxon>Cimicomorpha</taxon>
        <taxon>Miridae</taxon>
        <taxon>Dicyphina</taxon>
        <taxon>Nesidiocoris</taxon>
    </lineage>
</organism>
<evidence type="ECO:0000313" key="2">
    <source>
        <dbReference type="Proteomes" id="UP000479000"/>
    </source>
</evidence>
<dbReference type="AlphaFoldDB" id="A0A6H5HSH8"/>
<sequence>MDENMHYKINHTGKIFGQNKVEDGVGAEFQFVLSSVRNFVVQYSQLGLALVEFRDVFHLQSDTCVRFVHFNAQFVPDALHLQFAI</sequence>
<proteinExistence type="predicted"/>
<protein>
    <submittedName>
        <fullName evidence="1">Uncharacterized protein</fullName>
    </submittedName>
</protein>
<name>A0A6H5HSH8_9HEMI</name>
<dbReference type="EMBL" id="CADCXU010034632">
    <property type="protein sequence ID" value="CAB0019858.1"/>
    <property type="molecule type" value="Genomic_DNA"/>
</dbReference>
<reference evidence="1 2" key="1">
    <citation type="submission" date="2020-02" db="EMBL/GenBank/DDBJ databases">
        <authorList>
            <person name="Ferguson B K."/>
        </authorList>
    </citation>
    <scope>NUCLEOTIDE SEQUENCE [LARGE SCALE GENOMIC DNA]</scope>
</reference>
<feature type="non-terminal residue" evidence="1">
    <location>
        <position position="1"/>
    </location>
</feature>
<accession>A0A6H5HSH8</accession>
<dbReference type="Proteomes" id="UP000479000">
    <property type="component" value="Unassembled WGS sequence"/>
</dbReference>
<keyword evidence="2" id="KW-1185">Reference proteome</keyword>
<feature type="non-terminal residue" evidence="1">
    <location>
        <position position="85"/>
    </location>
</feature>